<dbReference type="EMBL" id="CACRXK020014965">
    <property type="protein sequence ID" value="CAB4027693.1"/>
    <property type="molecule type" value="Genomic_DNA"/>
</dbReference>
<dbReference type="PROSITE" id="PS50800">
    <property type="entry name" value="SAP"/>
    <property type="match status" value="1"/>
</dbReference>
<dbReference type="Gene3D" id="1.10.720.30">
    <property type="entry name" value="SAP domain"/>
    <property type="match status" value="1"/>
</dbReference>
<dbReference type="AlphaFoldDB" id="A0A7D9L5U2"/>
<name>A0A7D9L5U2_PARCT</name>
<dbReference type="SUPFAM" id="SSF68906">
    <property type="entry name" value="SAP domain"/>
    <property type="match status" value="1"/>
</dbReference>
<organism evidence="1 2">
    <name type="scientific">Paramuricea clavata</name>
    <name type="common">Red gorgonian</name>
    <name type="synonym">Violescent sea-whip</name>
    <dbReference type="NCBI Taxonomy" id="317549"/>
    <lineage>
        <taxon>Eukaryota</taxon>
        <taxon>Metazoa</taxon>
        <taxon>Cnidaria</taxon>
        <taxon>Anthozoa</taxon>
        <taxon>Octocorallia</taxon>
        <taxon>Malacalcyonacea</taxon>
        <taxon>Plexauridae</taxon>
        <taxon>Paramuricea</taxon>
    </lineage>
</organism>
<dbReference type="Proteomes" id="UP001152795">
    <property type="component" value="Unassembled WGS sequence"/>
</dbReference>
<dbReference type="SMART" id="SM00513">
    <property type="entry name" value="SAP"/>
    <property type="match status" value="1"/>
</dbReference>
<evidence type="ECO:0000313" key="2">
    <source>
        <dbReference type="Proteomes" id="UP001152795"/>
    </source>
</evidence>
<gene>
    <name evidence="1" type="ORF">PACLA_8A072016</name>
</gene>
<dbReference type="InterPro" id="IPR003034">
    <property type="entry name" value="SAP_dom"/>
</dbReference>
<comment type="caution">
    <text evidence="1">The sequence shown here is derived from an EMBL/GenBank/DDBJ whole genome shotgun (WGS) entry which is preliminary data.</text>
</comment>
<proteinExistence type="predicted"/>
<keyword evidence="2" id="KW-1185">Reference proteome</keyword>
<dbReference type="Pfam" id="PF02037">
    <property type="entry name" value="SAP"/>
    <property type="match status" value="1"/>
</dbReference>
<protein>
    <submittedName>
        <fullName evidence="1">Uncharacterized protein</fullName>
    </submittedName>
</protein>
<accession>A0A7D9L5U2</accession>
<sequence length="197" mass="22239">MIDGGLIDDGVRDSVFPLIDGKNIDDLKVVDLKKALGLRGLKKSGLKGELKERLRQDIISHSVESLSDTSISSEKHNGTSTILPNLPSFKPINHSSGFRVYSTEGKLFCDFFDLAYDEAVKWRKNVFKIPSGKAGKEFIKLQSQWLSKFNNEDSFMGISLKVFMTLPMILLQKPSVSSKAKEHSQALSHRIKWLKRW</sequence>
<dbReference type="InterPro" id="IPR036361">
    <property type="entry name" value="SAP_dom_sf"/>
</dbReference>
<reference evidence="1" key="1">
    <citation type="submission" date="2020-04" db="EMBL/GenBank/DDBJ databases">
        <authorList>
            <person name="Alioto T."/>
            <person name="Alioto T."/>
            <person name="Gomez Garrido J."/>
        </authorList>
    </citation>
    <scope>NUCLEOTIDE SEQUENCE</scope>
    <source>
        <strain evidence="1">A484AB</strain>
    </source>
</reference>
<evidence type="ECO:0000313" key="1">
    <source>
        <dbReference type="EMBL" id="CAB4027693.1"/>
    </source>
</evidence>